<dbReference type="AlphaFoldDB" id="A0A392RWQ8"/>
<dbReference type="Proteomes" id="UP000265520">
    <property type="component" value="Unassembled WGS sequence"/>
</dbReference>
<proteinExistence type="predicted"/>
<name>A0A392RWQ8_9FABA</name>
<reference evidence="1 2" key="1">
    <citation type="journal article" date="2018" name="Front. Plant Sci.">
        <title>Red Clover (Trifolium pratense) and Zigzag Clover (T. medium) - A Picture of Genomic Similarities and Differences.</title>
        <authorList>
            <person name="Dluhosova J."/>
            <person name="Istvanek J."/>
            <person name="Nedelnik J."/>
            <person name="Repkova J."/>
        </authorList>
    </citation>
    <scope>NUCLEOTIDE SEQUENCE [LARGE SCALE GENOMIC DNA]</scope>
    <source>
        <strain evidence="2">cv. 10/8</strain>
        <tissue evidence="1">Leaf</tissue>
    </source>
</reference>
<evidence type="ECO:0000313" key="1">
    <source>
        <dbReference type="EMBL" id="MCI41071.1"/>
    </source>
</evidence>
<dbReference type="EMBL" id="LXQA010287473">
    <property type="protein sequence ID" value="MCI41071.1"/>
    <property type="molecule type" value="Genomic_DNA"/>
</dbReference>
<protein>
    <submittedName>
        <fullName evidence="1">Uncharacterized protein</fullName>
    </submittedName>
</protein>
<accession>A0A392RWQ8</accession>
<comment type="caution">
    <text evidence="1">The sequence shown here is derived from an EMBL/GenBank/DDBJ whole genome shotgun (WGS) entry which is preliminary data.</text>
</comment>
<keyword evidence="2" id="KW-1185">Reference proteome</keyword>
<sequence>HIVASTIAKATESLVASAIMFAQETVAGHAFSRTSFISSMRSNPLSVPFAPDSFSD</sequence>
<evidence type="ECO:0000313" key="2">
    <source>
        <dbReference type="Proteomes" id="UP000265520"/>
    </source>
</evidence>
<organism evidence="1 2">
    <name type="scientific">Trifolium medium</name>
    <dbReference type="NCBI Taxonomy" id="97028"/>
    <lineage>
        <taxon>Eukaryota</taxon>
        <taxon>Viridiplantae</taxon>
        <taxon>Streptophyta</taxon>
        <taxon>Embryophyta</taxon>
        <taxon>Tracheophyta</taxon>
        <taxon>Spermatophyta</taxon>
        <taxon>Magnoliopsida</taxon>
        <taxon>eudicotyledons</taxon>
        <taxon>Gunneridae</taxon>
        <taxon>Pentapetalae</taxon>
        <taxon>rosids</taxon>
        <taxon>fabids</taxon>
        <taxon>Fabales</taxon>
        <taxon>Fabaceae</taxon>
        <taxon>Papilionoideae</taxon>
        <taxon>50 kb inversion clade</taxon>
        <taxon>NPAAA clade</taxon>
        <taxon>Hologalegina</taxon>
        <taxon>IRL clade</taxon>
        <taxon>Trifolieae</taxon>
        <taxon>Trifolium</taxon>
    </lineage>
</organism>
<feature type="non-terminal residue" evidence="1">
    <location>
        <position position="1"/>
    </location>
</feature>